<evidence type="ECO:0000256" key="4">
    <source>
        <dbReference type="ARBA" id="ARBA00022475"/>
    </source>
</evidence>
<comment type="subcellular location">
    <subcellularLocation>
        <location evidence="1">Cell membrane</location>
        <topology evidence="1">Multi-pass membrane protein</topology>
    </subcellularLocation>
</comment>
<dbReference type="Proteomes" id="UP000094622">
    <property type="component" value="Unassembled WGS sequence"/>
</dbReference>
<feature type="domain" description="Cytochrome oxidase subunit II copper A binding" evidence="14">
    <location>
        <begin position="119"/>
        <end position="231"/>
    </location>
</feature>
<evidence type="ECO:0000256" key="8">
    <source>
        <dbReference type="ARBA" id="ARBA00022982"/>
    </source>
</evidence>
<evidence type="ECO:0000256" key="6">
    <source>
        <dbReference type="ARBA" id="ARBA00022692"/>
    </source>
</evidence>
<evidence type="ECO:0000256" key="13">
    <source>
        <dbReference type="SAM" id="Phobius"/>
    </source>
</evidence>
<evidence type="ECO:0000259" key="14">
    <source>
        <dbReference type="PROSITE" id="PS50857"/>
    </source>
</evidence>
<dbReference type="PROSITE" id="PS50857">
    <property type="entry name" value="COX2_CUA"/>
    <property type="match status" value="1"/>
</dbReference>
<feature type="domain" description="Cytochrome oxidase subunit II transmembrane region profile" evidence="15">
    <location>
        <begin position="16"/>
        <end position="113"/>
    </location>
</feature>
<keyword evidence="3 12" id="KW-0813">Transport</keyword>
<dbReference type="PROSITE" id="PS51257">
    <property type="entry name" value="PROKAR_LIPOPROTEIN"/>
    <property type="match status" value="1"/>
</dbReference>
<evidence type="ECO:0000256" key="3">
    <source>
        <dbReference type="ARBA" id="ARBA00022448"/>
    </source>
</evidence>
<accession>A0A1E3H402</accession>
<dbReference type="InterPro" id="IPR045187">
    <property type="entry name" value="CcO_II"/>
</dbReference>
<dbReference type="OrthoDB" id="9783445at2"/>
<evidence type="ECO:0000313" key="17">
    <source>
        <dbReference type="Proteomes" id="UP000094622"/>
    </source>
</evidence>
<dbReference type="InterPro" id="IPR002429">
    <property type="entry name" value="CcO_II-like_C"/>
</dbReference>
<dbReference type="PATRIC" id="fig|1439726.3.peg.1691"/>
<dbReference type="CDD" id="cd04212">
    <property type="entry name" value="CuRO_UO_II"/>
    <property type="match status" value="1"/>
</dbReference>
<evidence type="ECO:0000313" key="16">
    <source>
        <dbReference type="EMBL" id="ODN71042.1"/>
    </source>
</evidence>
<dbReference type="PIRSF" id="PIRSF000292">
    <property type="entry name" value="Ubi_od_II"/>
    <property type="match status" value="1"/>
</dbReference>
<sequence length="318" mass="34522">MRQALHMAPPLVASVLLAGCGGGVLDPQGPVGMGNRQILLNSLAVMLVIVVPTIIGTLAFAWWFRASNPKARYNPGFTYSGRIELIVWSIPTLTILFLGGLIYYGSHHLDPRRPLGSADRTLEIQVVALDWKWLFIYPDRQIATVNELAMPAGVPVRFRLTSGSVMNVFFVPQLGTMIYAMNGMESELHLQADHAGELYGQGAHYSGAGFPGMNFTVHVLPQDAYDRWADTLGRGTEVLNAETYRALARQSQDVAPFGYGEVEAGLFDAIVRQALPPARGPDDGRGGAPEIHPLPLEASICTTRVDTARMPLDVEKGG</sequence>
<evidence type="ECO:0000256" key="11">
    <source>
        <dbReference type="ARBA" id="ARBA00023136"/>
    </source>
</evidence>
<keyword evidence="6 13" id="KW-0812">Transmembrane</keyword>
<protein>
    <recommendedName>
        <fullName evidence="12">Ubiquinol oxidase subunit 2</fullName>
    </recommendedName>
</protein>
<dbReference type="Gene3D" id="1.10.287.90">
    <property type="match status" value="1"/>
</dbReference>
<dbReference type="InterPro" id="IPR011759">
    <property type="entry name" value="Cyt_c_oxidase_su2_TM_dom"/>
</dbReference>
<dbReference type="EMBL" id="MCRJ01000031">
    <property type="protein sequence ID" value="ODN71042.1"/>
    <property type="molecule type" value="Genomic_DNA"/>
</dbReference>
<dbReference type="GO" id="GO:0004129">
    <property type="term" value="F:cytochrome-c oxidase activity"/>
    <property type="evidence" value="ECO:0007669"/>
    <property type="project" value="UniProtKB-UniRule"/>
</dbReference>
<evidence type="ECO:0000256" key="9">
    <source>
        <dbReference type="ARBA" id="ARBA00022989"/>
    </source>
</evidence>
<evidence type="ECO:0000256" key="2">
    <source>
        <dbReference type="ARBA" id="ARBA00007866"/>
    </source>
</evidence>
<keyword evidence="4 12" id="KW-1003">Cell membrane</keyword>
<keyword evidence="17" id="KW-1185">Reference proteome</keyword>
<dbReference type="PANTHER" id="PTHR22888">
    <property type="entry name" value="CYTOCHROME C OXIDASE, SUBUNIT II"/>
    <property type="match status" value="1"/>
</dbReference>
<keyword evidence="9 13" id="KW-1133">Transmembrane helix</keyword>
<dbReference type="GO" id="GO:0016682">
    <property type="term" value="F:oxidoreductase activity, acting on diphenols and related substances as donors, oxygen as acceptor"/>
    <property type="evidence" value="ECO:0007669"/>
    <property type="project" value="InterPro"/>
</dbReference>
<dbReference type="InterPro" id="IPR008972">
    <property type="entry name" value="Cupredoxin"/>
</dbReference>
<dbReference type="NCBIfam" id="TIGR01433">
    <property type="entry name" value="CyoA"/>
    <property type="match status" value="1"/>
</dbReference>
<dbReference type="InterPro" id="IPR034227">
    <property type="entry name" value="CuRO_UO_II"/>
</dbReference>
<dbReference type="InterPro" id="IPR006333">
    <property type="entry name" value="Cyt_o_ubiquinol_oxidase_su2"/>
</dbReference>
<keyword evidence="7" id="KW-0732">Signal</keyword>
<feature type="transmembrane region" description="Helical" evidence="13">
    <location>
        <begin position="38"/>
        <end position="64"/>
    </location>
</feature>
<evidence type="ECO:0000256" key="10">
    <source>
        <dbReference type="ARBA" id="ARBA00023002"/>
    </source>
</evidence>
<dbReference type="RefSeq" id="WP_069306468.1">
    <property type="nucleotide sequence ID" value="NZ_MCRJ01000031.1"/>
</dbReference>
<keyword evidence="8 12" id="KW-0249">Electron transport</keyword>
<evidence type="ECO:0000256" key="7">
    <source>
        <dbReference type="ARBA" id="ARBA00022729"/>
    </source>
</evidence>
<dbReference type="Pfam" id="PF00116">
    <property type="entry name" value="COX2"/>
    <property type="match status" value="1"/>
</dbReference>
<keyword evidence="11 12" id="KW-0472">Membrane</keyword>
<reference evidence="16 17" key="1">
    <citation type="submission" date="2016-07" db="EMBL/GenBank/DDBJ databases">
        <title>Draft Genome Sequence of Methylobrevis pamukkalensis PK2.</title>
        <authorList>
            <person name="Vasilenko O.V."/>
            <person name="Doronina N.V."/>
            <person name="Shmareva M.N."/>
            <person name="Tarlachkov S.V."/>
            <person name="Mustakhimov I."/>
            <person name="Trotsenko Y.A."/>
        </authorList>
    </citation>
    <scope>NUCLEOTIDE SEQUENCE [LARGE SCALE GENOMIC DNA]</scope>
    <source>
        <strain evidence="16 17">PK2</strain>
    </source>
</reference>
<dbReference type="InterPro" id="IPR036257">
    <property type="entry name" value="Cyt_c_oxidase_su2_TM_sf"/>
</dbReference>
<comment type="caution">
    <text evidence="16">The sequence shown here is derived from an EMBL/GenBank/DDBJ whole genome shotgun (WGS) entry which is preliminary data.</text>
</comment>
<evidence type="ECO:0000256" key="1">
    <source>
        <dbReference type="ARBA" id="ARBA00004651"/>
    </source>
</evidence>
<dbReference type="SUPFAM" id="SSF81464">
    <property type="entry name" value="Cytochrome c oxidase subunit II-like, transmembrane region"/>
    <property type="match status" value="1"/>
</dbReference>
<dbReference type="GO" id="GO:0005886">
    <property type="term" value="C:plasma membrane"/>
    <property type="evidence" value="ECO:0007669"/>
    <property type="project" value="UniProtKB-SubCell"/>
</dbReference>
<evidence type="ECO:0000259" key="15">
    <source>
        <dbReference type="PROSITE" id="PS50999"/>
    </source>
</evidence>
<name>A0A1E3H402_9HYPH</name>
<dbReference type="AlphaFoldDB" id="A0A1E3H402"/>
<dbReference type="Gene3D" id="2.60.40.420">
    <property type="entry name" value="Cupredoxins - blue copper proteins"/>
    <property type="match status" value="1"/>
</dbReference>
<gene>
    <name evidence="16" type="primary">cyoA</name>
    <name evidence="16" type="ORF">A6302_01603</name>
</gene>
<dbReference type="SUPFAM" id="SSF49503">
    <property type="entry name" value="Cupredoxins"/>
    <property type="match status" value="1"/>
</dbReference>
<dbReference type="GO" id="GO:0042773">
    <property type="term" value="P:ATP synthesis coupled electron transport"/>
    <property type="evidence" value="ECO:0007669"/>
    <property type="project" value="TreeGrafter"/>
</dbReference>
<feature type="transmembrane region" description="Helical" evidence="13">
    <location>
        <begin position="85"/>
        <end position="105"/>
    </location>
</feature>
<dbReference type="PANTHER" id="PTHR22888:SF18">
    <property type="entry name" value="CYTOCHROME BO(3) UBIQUINOL OXIDASE SUBUNIT 2"/>
    <property type="match status" value="1"/>
</dbReference>
<keyword evidence="5 12" id="KW-0679">Respiratory chain</keyword>
<evidence type="ECO:0000256" key="5">
    <source>
        <dbReference type="ARBA" id="ARBA00022660"/>
    </source>
</evidence>
<dbReference type="PROSITE" id="PS50999">
    <property type="entry name" value="COX2_TM"/>
    <property type="match status" value="1"/>
</dbReference>
<keyword evidence="10 12" id="KW-0560">Oxidoreductase</keyword>
<evidence type="ECO:0000256" key="12">
    <source>
        <dbReference type="PIRNR" id="PIRNR000292"/>
    </source>
</evidence>
<organism evidence="16 17">
    <name type="scientific">Methylobrevis pamukkalensis</name>
    <dbReference type="NCBI Taxonomy" id="1439726"/>
    <lineage>
        <taxon>Bacteria</taxon>
        <taxon>Pseudomonadati</taxon>
        <taxon>Pseudomonadota</taxon>
        <taxon>Alphaproteobacteria</taxon>
        <taxon>Hyphomicrobiales</taxon>
        <taxon>Pleomorphomonadaceae</taxon>
        <taxon>Methylobrevis</taxon>
    </lineage>
</organism>
<comment type="similarity">
    <text evidence="2 12">Belongs to the cytochrome c oxidase subunit 2 family.</text>
</comment>
<dbReference type="GO" id="GO:0005507">
    <property type="term" value="F:copper ion binding"/>
    <property type="evidence" value="ECO:0007669"/>
    <property type="project" value="InterPro"/>
</dbReference>
<proteinExistence type="inferred from homology"/>